<keyword evidence="1" id="KW-0645">Protease</keyword>
<accession>A0ABN3ES04</accession>
<comment type="caution">
    <text evidence="1">The sequence shown here is derived from an EMBL/GenBank/DDBJ whole genome shotgun (WGS) entry which is preliminary data.</text>
</comment>
<protein>
    <submittedName>
        <fullName evidence="1">M14 family zinc carboxypeptidase</fullName>
    </submittedName>
</protein>
<gene>
    <name evidence="1" type="ORF">GCM10010430_63000</name>
</gene>
<keyword evidence="1" id="KW-0121">Carboxypeptidase</keyword>
<organism evidence="1 2">
    <name type="scientific">Kitasatospora cystarginea</name>
    <dbReference type="NCBI Taxonomy" id="58350"/>
    <lineage>
        <taxon>Bacteria</taxon>
        <taxon>Bacillati</taxon>
        <taxon>Actinomycetota</taxon>
        <taxon>Actinomycetes</taxon>
        <taxon>Kitasatosporales</taxon>
        <taxon>Streptomycetaceae</taxon>
        <taxon>Kitasatospora</taxon>
    </lineage>
</organism>
<dbReference type="GO" id="GO:0004180">
    <property type="term" value="F:carboxypeptidase activity"/>
    <property type="evidence" value="ECO:0007669"/>
    <property type="project" value="UniProtKB-KW"/>
</dbReference>
<dbReference type="EMBL" id="BAAATR010000037">
    <property type="protein sequence ID" value="GAA2268933.1"/>
    <property type="molecule type" value="Genomic_DNA"/>
</dbReference>
<dbReference type="RefSeq" id="WP_344639942.1">
    <property type="nucleotide sequence ID" value="NZ_BAAATR010000037.1"/>
</dbReference>
<keyword evidence="2" id="KW-1185">Reference proteome</keyword>
<dbReference type="Gene3D" id="3.40.630.10">
    <property type="entry name" value="Zn peptidases"/>
    <property type="match status" value="1"/>
</dbReference>
<evidence type="ECO:0000313" key="1">
    <source>
        <dbReference type="EMBL" id="GAA2268933.1"/>
    </source>
</evidence>
<sequence length="460" mass="48929">MGGTLGPLAHLVRQVRAFDHFPTVDDALRVIRAEAQAVPDSTVRRLGVSRAGEPLDLISLGTGPRGILVLAGPHPNEPVGLLTAWELVRLVGAAIRAGDPAVAPFTWHVLPCWDLDGARLNEAWYTGQLDVTSYHRHFYRPGLAAQPEWTFPLDLPGARFDRPLPETVAVMAAIDVLRPQVMCSLHNSDLGGAFYIIDRNDTRVVPELARIPAAHGLPVETVSMDTIGWDSPAAGVHVLPGSATLHAGAGPDRPPEHGLCSLHYAAQRHGTWGVIAEVPQWHVQRPPAPVTTEAWTAAIGREAARLLDVLAPVEVALDAADRATPDSPFVPAVRDTVRLARLSAAVWTAKVGLARPTDPVLAEALWSAVHDGARLLPLRALGMWQRAFPEPSACGDTGDSGRDDILGRSAEHAHLSLGPLCEAFAAETKLAPYPIGTLVAAQLDAVLTSASGCTSNLTHA</sequence>
<proteinExistence type="predicted"/>
<evidence type="ECO:0000313" key="2">
    <source>
        <dbReference type="Proteomes" id="UP001500305"/>
    </source>
</evidence>
<reference evidence="1 2" key="1">
    <citation type="journal article" date="2019" name="Int. J. Syst. Evol. Microbiol.">
        <title>The Global Catalogue of Microorganisms (GCM) 10K type strain sequencing project: providing services to taxonomists for standard genome sequencing and annotation.</title>
        <authorList>
            <consortium name="The Broad Institute Genomics Platform"/>
            <consortium name="The Broad Institute Genome Sequencing Center for Infectious Disease"/>
            <person name="Wu L."/>
            <person name="Ma J."/>
        </authorList>
    </citation>
    <scope>NUCLEOTIDE SEQUENCE [LARGE SCALE GENOMIC DNA]</scope>
    <source>
        <strain evidence="1 2">JCM 7356</strain>
    </source>
</reference>
<keyword evidence="1" id="KW-0378">Hydrolase</keyword>
<name>A0ABN3ES04_9ACTN</name>
<dbReference type="Proteomes" id="UP001500305">
    <property type="component" value="Unassembled WGS sequence"/>
</dbReference>
<dbReference type="SUPFAM" id="SSF53187">
    <property type="entry name" value="Zn-dependent exopeptidases"/>
    <property type="match status" value="1"/>
</dbReference>